<dbReference type="GO" id="GO:0016853">
    <property type="term" value="F:isomerase activity"/>
    <property type="evidence" value="ECO:0007669"/>
    <property type="project" value="UniProtKB-KW"/>
</dbReference>
<keyword evidence="2" id="KW-0812">Transmembrane</keyword>
<reference evidence="4 6" key="1">
    <citation type="submission" date="2015-10" db="EMBL/GenBank/DDBJ databases">
        <title>Complete genome sequence of hyperthermophilic archaeon Pyrodictium delaneyi Su06.</title>
        <authorList>
            <person name="Jung J.-H."/>
            <person name="Lin J."/>
            <person name="Holden J.F."/>
            <person name="Park C.-S."/>
        </authorList>
    </citation>
    <scope>NUCLEOTIDE SEQUENCE [LARGE SCALE GENOMIC DNA]</scope>
    <source>
        <strain evidence="4 6">Su06</strain>
    </source>
</reference>
<dbReference type="AlphaFoldDB" id="A0A0P0N414"/>
<dbReference type="EMBL" id="CP013011">
    <property type="protein sequence ID" value="ALL01469.1"/>
    <property type="molecule type" value="Genomic_DNA"/>
</dbReference>
<evidence type="ECO:0000313" key="7">
    <source>
        <dbReference type="Proteomes" id="UP000196694"/>
    </source>
</evidence>
<comment type="similarity">
    <text evidence="1">Belongs to the glutaredoxin family.</text>
</comment>
<dbReference type="EMBL" id="NCQP01000003">
    <property type="protein sequence ID" value="OWJ54616.1"/>
    <property type="molecule type" value="Genomic_DNA"/>
</dbReference>
<dbReference type="SUPFAM" id="SSF52833">
    <property type="entry name" value="Thioredoxin-like"/>
    <property type="match status" value="1"/>
</dbReference>
<dbReference type="RefSeq" id="WP_055409481.1">
    <property type="nucleotide sequence ID" value="NZ_CP013011.1"/>
</dbReference>
<feature type="transmembrane region" description="Helical" evidence="2">
    <location>
        <begin position="7"/>
        <end position="25"/>
    </location>
</feature>
<dbReference type="KEGG" id="pdl:Pyrde_1425"/>
<accession>A0A0P0N414</accession>
<dbReference type="GeneID" id="26099767"/>
<gene>
    <name evidence="5" type="ORF">Pdsh_06235</name>
    <name evidence="4" type="ORF">Pyrde_1425</name>
</gene>
<evidence type="ECO:0000313" key="6">
    <source>
        <dbReference type="Proteomes" id="UP000058613"/>
    </source>
</evidence>
<dbReference type="Pfam" id="PF13462">
    <property type="entry name" value="Thioredoxin_4"/>
    <property type="match status" value="1"/>
</dbReference>
<protein>
    <submittedName>
        <fullName evidence="4">Protein-disulfide isomerase</fullName>
    </submittedName>
</protein>
<keyword evidence="2" id="KW-1133">Transmembrane helix</keyword>
<evidence type="ECO:0000256" key="2">
    <source>
        <dbReference type="SAM" id="Phobius"/>
    </source>
</evidence>
<keyword evidence="7" id="KW-1185">Reference proteome</keyword>
<evidence type="ECO:0000313" key="5">
    <source>
        <dbReference type="EMBL" id="OWJ54616.1"/>
    </source>
</evidence>
<name>A0A0P0N414_9CREN</name>
<sequence>MRGKKLYVVLALAVVAAVVAGYFLYTKSSGGKTLETSSAGGAEECSQGPAVMVVYQKGQEDLAMIIKEMLKQQLFGHVPQETKFCSASVDETGLQGLRVYPAILVRAENVSTILARVLLNETVGDGWKPMRYDYTAAFDTQLAMQFHLPMPVYKYSAKLIVVEGSTPYTSVNRTMMEPGSRVLALMSAIFVANITSVEYTKEPPAGVSPSSLPVAYAVSKDPLDEGVPGLRKIGDYTYEPVDLDMADVFLNLGAAKAVEKTGQPPAIQGHPAVGNGKIHIAIYEDLACPYCVKFYNDTFPAIKEMIDEGKVTFHITDLVVHTNANVTNLHKLLLCYYNATGNAEAYLEAIIRVYHQVGMLYKEAEAGNITSMTEFYNKMGRILEEEKTRLGVDYNCTAAELVEKATHEAMKAGLRGTPSFAIWVDGSDKVLYVTGYHDAEFFKKLVEALEQQAG</sequence>
<evidence type="ECO:0000256" key="1">
    <source>
        <dbReference type="ARBA" id="ARBA00007787"/>
    </source>
</evidence>
<evidence type="ECO:0000259" key="3">
    <source>
        <dbReference type="Pfam" id="PF13462"/>
    </source>
</evidence>
<dbReference type="STRING" id="1273541.Pyrde_1425"/>
<feature type="domain" description="Thioredoxin-like fold" evidence="3">
    <location>
        <begin position="277"/>
        <end position="422"/>
    </location>
</feature>
<dbReference type="InterPro" id="IPR012336">
    <property type="entry name" value="Thioredoxin-like_fold"/>
</dbReference>
<organism evidence="4 6">
    <name type="scientific">Pyrodictium delaneyi</name>
    <dbReference type="NCBI Taxonomy" id="1273541"/>
    <lineage>
        <taxon>Archaea</taxon>
        <taxon>Thermoproteota</taxon>
        <taxon>Thermoprotei</taxon>
        <taxon>Desulfurococcales</taxon>
        <taxon>Pyrodictiaceae</taxon>
        <taxon>Pyrodictium</taxon>
    </lineage>
</organism>
<dbReference type="Proteomes" id="UP000196694">
    <property type="component" value="Unassembled WGS sequence"/>
</dbReference>
<dbReference type="Proteomes" id="UP000058613">
    <property type="component" value="Chromosome"/>
</dbReference>
<dbReference type="CDD" id="cd02972">
    <property type="entry name" value="DsbA_family"/>
    <property type="match status" value="1"/>
</dbReference>
<keyword evidence="4" id="KW-0413">Isomerase</keyword>
<dbReference type="InterPro" id="IPR036249">
    <property type="entry name" value="Thioredoxin-like_sf"/>
</dbReference>
<dbReference type="OrthoDB" id="15256at2157"/>
<evidence type="ECO:0000313" key="4">
    <source>
        <dbReference type="EMBL" id="ALL01469.1"/>
    </source>
</evidence>
<proteinExistence type="inferred from homology"/>
<reference evidence="5 7" key="2">
    <citation type="submission" date="2017-05" db="EMBL/GenBank/DDBJ databases">
        <title>The draft genome of the hyperthermophilic archaeon 'Pyrodictium delaneyi strain Hulk', an iron and nitrate reducer, reveals the capacity for sulfate reduction.</title>
        <authorList>
            <person name="Demey L.M."/>
            <person name="Miller C."/>
            <person name="Manzella M."/>
            <person name="Reguera G."/>
            <person name="Kashefi K."/>
        </authorList>
    </citation>
    <scope>NUCLEOTIDE SEQUENCE [LARGE SCALE GENOMIC DNA]</scope>
    <source>
        <strain evidence="5 7">Hulk</strain>
    </source>
</reference>
<dbReference type="Gene3D" id="3.40.30.10">
    <property type="entry name" value="Glutaredoxin"/>
    <property type="match status" value="1"/>
</dbReference>
<keyword evidence="2" id="KW-0472">Membrane</keyword>